<dbReference type="InterPro" id="IPR049539">
    <property type="entry name" value="SPL"/>
</dbReference>
<dbReference type="GO" id="GO:0042601">
    <property type="term" value="C:endospore-forming forespore"/>
    <property type="evidence" value="ECO:0007669"/>
    <property type="project" value="TreeGrafter"/>
</dbReference>
<proteinExistence type="predicted"/>
<dbReference type="SUPFAM" id="SSF102114">
    <property type="entry name" value="Radical SAM enzymes"/>
    <property type="match status" value="1"/>
</dbReference>
<evidence type="ECO:0000313" key="1">
    <source>
        <dbReference type="EMBL" id="HGK63648.1"/>
    </source>
</evidence>
<organism evidence="1">
    <name type="scientific">candidate division WOR-3 bacterium</name>
    <dbReference type="NCBI Taxonomy" id="2052148"/>
    <lineage>
        <taxon>Bacteria</taxon>
        <taxon>Bacteria division WOR-3</taxon>
    </lineage>
</organism>
<sequence length="314" mass="37076">MKRKIVFVKKYDYGKGVFDLGDYIISYASSCHFGCEYCYLKYAKVPKKIVVYDNLEVLEKEIKELFSTSEEKRFYFNLGETTDAFLSEKHLSIIDKISEIIERNALVYKKQAILELRTKTENIFCYSLKKKENLIYVYAVSLLPEGVIKEFEKSTSSLKKRIATIKKAQELGFLIGLRFEPIILYPVLGITYEAVLTSLNNLISEYQKIFTKLKEILDLRFLSTISLGTLRLTKSQYKDLKERKSKLAFFEMVLCPDKKYRYSRPIRVFIYKNLIKKLKEIFDDKIIDKIYLTTEFPYIWKAVDLPLKKLIDFY</sequence>
<dbReference type="EMBL" id="DTDR01000091">
    <property type="protein sequence ID" value="HGK63648.1"/>
    <property type="molecule type" value="Genomic_DNA"/>
</dbReference>
<dbReference type="InterPro" id="IPR058240">
    <property type="entry name" value="rSAM_sf"/>
</dbReference>
<dbReference type="GO" id="GO:1904047">
    <property type="term" value="F:S-adenosyl-L-methionine binding"/>
    <property type="evidence" value="ECO:0007669"/>
    <property type="project" value="TreeGrafter"/>
</dbReference>
<dbReference type="Gene3D" id="3.80.30.30">
    <property type="match status" value="1"/>
</dbReference>
<dbReference type="GO" id="GO:0003913">
    <property type="term" value="F:DNA photolyase activity"/>
    <property type="evidence" value="ECO:0007669"/>
    <property type="project" value="TreeGrafter"/>
</dbReference>
<dbReference type="PANTHER" id="PTHR37822:SF2">
    <property type="entry name" value="SPORE PHOTOPRODUCT LYASE"/>
    <property type="match status" value="1"/>
</dbReference>
<protein>
    <recommendedName>
        <fullName evidence="2">Radical SAM protein</fullName>
    </recommendedName>
</protein>
<accession>A0A7V4E4B9</accession>
<dbReference type="AlphaFoldDB" id="A0A7V4E4B9"/>
<name>A0A7V4E4B9_UNCW3</name>
<evidence type="ECO:0008006" key="2">
    <source>
        <dbReference type="Google" id="ProtNLM"/>
    </source>
</evidence>
<dbReference type="GO" id="GO:0051539">
    <property type="term" value="F:4 iron, 4 sulfur cluster binding"/>
    <property type="evidence" value="ECO:0007669"/>
    <property type="project" value="TreeGrafter"/>
</dbReference>
<gene>
    <name evidence="1" type="ORF">ENU74_03545</name>
</gene>
<comment type="caution">
    <text evidence="1">The sequence shown here is derived from an EMBL/GenBank/DDBJ whole genome shotgun (WGS) entry which is preliminary data.</text>
</comment>
<dbReference type="PANTHER" id="PTHR37822">
    <property type="entry name" value="SPORE PHOTOPRODUCT LYASE-RELATED"/>
    <property type="match status" value="1"/>
</dbReference>
<reference evidence="1" key="1">
    <citation type="journal article" date="2020" name="mSystems">
        <title>Genome- and Community-Level Interaction Insights into Carbon Utilization and Element Cycling Functions of Hydrothermarchaeota in Hydrothermal Sediment.</title>
        <authorList>
            <person name="Zhou Z."/>
            <person name="Liu Y."/>
            <person name="Xu W."/>
            <person name="Pan J."/>
            <person name="Luo Z.H."/>
            <person name="Li M."/>
        </authorList>
    </citation>
    <scope>NUCLEOTIDE SEQUENCE [LARGE SCALE GENOMIC DNA]</scope>
    <source>
        <strain evidence="1">SpSt-697</strain>
    </source>
</reference>
<dbReference type="Pfam" id="PF20903">
    <property type="entry name" value="SPL"/>
    <property type="match status" value="1"/>
</dbReference>